<feature type="domain" description="SpoVT-AbrB" evidence="8">
    <location>
        <begin position="5"/>
        <end position="47"/>
    </location>
</feature>
<proteinExistence type="inferred from homology"/>
<dbReference type="GO" id="GO:0009295">
    <property type="term" value="C:nucleoid"/>
    <property type="evidence" value="ECO:0007669"/>
    <property type="project" value="UniProtKB-SubCell"/>
</dbReference>
<evidence type="ECO:0000256" key="3">
    <source>
        <dbReference type="ARBA" id="ARBA00022737"/>
    </source>
</evidence>
<dbReference type="GO" id="GO:0003700">
    <property type="term" value="F:DNA-binding transcription factor activity"/>
    <property type="evidence" value="ECO:0007669"/>
    <property type="project" value="UniProtKB-UniRule"/>
</dbReference>
<evidence type="ECO:0000256" key="5">
    <source>
        <dbReference type="ARBA" id="ARBA00023125"/>
    </source>
</evidence>
<feature type="domain" description="SpoVT-AbrB" evidence="8">
    <location>
        <begin position="76"/>
        <end position="119"/>
    </location>
</feature>
<comment type="subunit">
    <text evidence="7">Forms oligomers.</text>
</comment>
<dbReference type="CDD" id="cd16321">
    <property type="entry name" value="MraZ_C"/>
    <property type="match status" value="1"/>
</dbReference>
<dbReference type="PANTHER" id="PTHR34701">
    <property type="entry name" value="TRANSCRIPTIONAL REGULATOR MRAZ"/>
    <property type="match status" value="1"/>
</dbReference>
<accession>A0A1G2Q2P6</accession>
<evidence type="ECO:0000259" key="8">
    <source>
        <dbReference type="PROSITE" id="PS51740"/>
    </source>
</evidence>
<dbReference type="NCBIfam" id="TIGR00242">
    <property type="entry name" value="division/cell wall cluster transcriptional repressor MraZ"/>
    <property type="match status" value="1"/>
</dbReference>
<dbReference type="PROSITE" id="PS51740">
    <property type="entry name" value="SPOVT_ABRB"/>
    <property type="match status" value="2"/>
</dbReference>
<dbReference type="EMBL" id="MHTD01000054">
    <property type="protein sequence ID" value="OHA54848.1"/>
    <property type="molecule type" value="Genomic_DNA"/>
</dbReference>
<dbReference type="Pfam" id="PF02381">
    <property type="entry name" value="MraZ"/>
    <property type="match status" value="2"/>
</dbReference>
<sequence length="144" mass="16365">MLIGEYKHIIDAKKRLSVPSKFRKELGDKAILSRGLDGCLFLFPVANWEEFIHKLGELKLGQQESRNFTRHFLTGAVEVDIDALGRILVPDYLKKSADLKKTAIITGVLNRIEIWDEQRWETMKTGIEKNSDSIAQKLGDLGII</sequence>
<dbReference type="HAMAP" id="MF_01008">
    <property type="entry name" value="MraZ"/>
    <property type="match status" value="1"/>
</dbReference>
<dbReference type="Gene3D" id="3.40.1550.20">
    <property type="entry name" value="Transcriptional regulator MraZ domain"/>
    <property type="match status" value="1"/>
</dbReference>
<dbReference type="InterPro" id="IPR007159">
    <property type="entry name" value="SpoVT-AbrB_dom"/>
</dbReference>
<keyword evidence="6 7" id="KW-0804">Transcription</keyword>
<evidence type="ECO:0000256" key="1">
    <source>
        <dbReference type="ARBA" id="ARBA00013860"/>
    </source>
</evidence>
<dbReference type="InterPro" id="IPR037914">
    <property type="entry name" value="SpoVT-AbrB_sf"/>
</dbReference>
<keyword evidence="9" id="KW-0131">Cell cycle</keyword>
<evidence type="ECO:0000256" key="4">
    <source>
        <dbReference type="ARBA" id="ARBA00023015"/>
    </source>
</evidence>
<reference evidence="9 10" key="1">
    <citation type="journal article" date="2016" name="Nat. Commun.">
        <title>Thousands of microbial genomes shed light on interconnected biogeochemical processes in an aquifer system.</title>
        <authorList>
            <person name="Anantharaman K."/>
            <person name="Brown C.T."/>
            <person name="Hug L.A."/>
            <person name="Sharon I."/>
            <person name="Castelle C.J."/>
            <person name="Probst A.J."/>
            <person name="Thomas B.C."/>
            <person name="Singh A."/>
            <person name="Wilkins M.J."/>
            <person name="Karaoz U."/>
            <person name="Brodie E.L."/>
            <person name="Williams K.H."/>
            <person name="Hubbard S.S."/>
            <person name="Banfield J.F."/>
        </authorList>
    </citation>
    <scope>NUCLEOTIDE SEQUENCE [LARGE SCALE GENOMIC DNA]</scope>
</reference>
<comment type="similarity">
    <text evidence="7">Belongs to the MraZ family.</text>
</comment>
<dbReference type="SUPFAM" id="SSF89447">
    <property type="entry name" value="AbrB/MazE/MraZ-like"/>
    <property type="match status" value="1"/>
</dbReference>
<gene>
    <name evidence="7" type="primary">mraZ</name>
    <name evidence="9" type="ORF">A2429_01515</name>
</gene>
<protein>
    <recommendedName>
        <fullName evidence="1 7">Transcriptional regulator MraZ</fullName>
    </recommendedName>
</protein>
<organism evidence="9 10">
    <name type="scientific">Candidatus Veblenbacteria bacterium RIFOXYC1_FULL_42_9</name>
    <dbReference type="NCBI Taxonomy" id="1802427"/>
    <lineage>
        <taxon>Bacteria</taxon>
        <taxon>Candidatus Vebleniibacteriota</taxon>
    </lineage>
</organism>
<dbReference type="GO" id="GO:2000143">
    <property type="term" value="P:negative regulation of DNA-templated transcription initiation"/>
    <property type="evidence" value="ECO:0007669"/>
    <property type="project" value="TreeGrafter"/>
</dbReference>
<evidence type="ECO:0000256" key="6">
    <source>
        <dbReference type="ARBA" id="ARBA00023163"/>
    </source>
</evidence>
<dbReference type="InterPro" id="IPR038619">
    <property type="entry name" value="MraZ_sf"/>
</dbReference>
<evidence type="ECO:0000256" key="2">
    <source>
        <dbReference type="ARBA" id="ARBA00022490"/>
    </source>
</evidence>
<keyword evidence="9" id="KW-0132">Cell division</keyword>
<evidence type="ECO:0000313" key="10">
    <source>
        <dbReference type="Proteomes" id="UP000178199"/>
    </source>
</evidence>
<dbReference type="GO" id="GO:0005737">
    <property type="term" value="C:cytoplasm"/>
    <property type="evidence" value="ECO:0007669"/>
    <property type="project" value="UniProtKB-UniRule"/>
</dbReference>
<dbReference type="AlphaFoldDB" id="A0A1G2Q2P6"/>
<keyword evidence="3" id="KW-0677">Repeat</keyword>
<keyword evidence="2 7" id="KW-0963">Cytoplasm</keyword>
<comment type="subcellular location">
    <subcellularLocation>
        <location evidence="7">Cytoplasm</location>
        <location evidence="7">Nucleoid</location>
    </subcellularLocation>
</comment>
<dbReference type="InterPro" id="IPR020603">
    <property type="entry name" value="MraZ_dom"/>
</dbReference>
<evidence type="ECO:0000313" key="9">
    <source>
        <dbReference type="EMBL" id="OHA54848.1"/>
    </source>
</evidence>
<dbReference type="GO" id="GO:0051301">
    <property type="term" value="P:cell division"/>
    <property type="evidence" value="ECO:0007669"/>
    <property type="project" value="UniProtKB-KW"/>
</dbReference>
<dbReference type="InterPro" id="IPR003444">
    <property type="entry name" value="MraZ"/>
</dbReference>
<dbReference type="InterPro" id="IPR035644">
    <property type="entry name" value="MraZ_C"/>
</dbReference>
<keyword evidence="4 7" id="KW-0805">Transcription regulation</keyword>
<dbReference type="CDD" id="cd16320">
    <property type="entry name" value="MraZ_N"/>
    <property type="match status" value="1"/>
</dbReference>
<evidence type="ECO:0000256" key="7">
    <source>
        <dbReference type="HAMAP-Rule" id="MF_01008"/>
    </source>
</evidence>
<keyword evidence="5 7" id="KW-0238">DNA-binding</keyword>
<comment type="caution">
    <text evidence="9">The sequence shown here is derived from an EMBL/GenBank/DDBJ whole genome shotgun (WGS) entry which is preliminary data.</text>
</comment>
<dbReference type="PANTHER" id="PTHR34701:SF1">
    <property type="entry name" value="TRANSCRIPTIONAL REGULATOR MRAZ"/>
    <property type="match status" value="1"/>
</dbReference>
<dbReference type="Proteomes" id="UP000178199">
    <property type="component" value="Unassembled WGS sequence"/>
</dbReference>
<name>A0A1G2Q2P6_9BACT</name>
<dbReference type="GO" id="GO:0000976">
    <property type="term" value="F:transcription cis-regulatory region binding"/>
    <property type="evidence" value="ECO:0007669"/>
    <property type="project" value="TreeGrafter"/>
</dbReference>
<dbReference type="InterPro" id="IPR035642">
    <property type="entry name" value="MraZ_N"/>
</dbReference>